<dbReference type="SUPFAM" id="SSF50630">
    <property type="entry name" value="Acid proteases"/>
    <property type="match status" value="1"/>
</dbReference>
<dbReference type="Proteomes" id="UP001189429">
    <property type="component" value="Unassembled WGS sequence"/>
</dbReference>
<evidence type="ECO:0000256" key="3">
    <source>
        <dbReference type="ARBA" id="ARBA00022750"/>
    </source>
</evidence>
<dbReference type="InterPro" id="IPR034164">
    <property type="entry name" value="Pepsin-like_dom"/>
</dbReference>
<protein>
    <recommendedName>
        <fullName evidence="5">Peptidase A1 domain-containing protein</fullName>
    </recommendedName>
</protein>
<dbReference type="PANTHER" id="PTHR47966">
    <property type="entry name" value="BETA-SITE APP-CLEAVING ENZYME, ISOFORM A-RELATED"/>
    <property type="match status" value="1"/>
</dbReference>
<dbReference type="CDD" id="cd05471">
    <property type="entry name" value="pepsin_like"/>
    <property type="match status" value="1"/>
</dbReference>
<dbReference type="InterPro" id="IPR033121">
    <property type="entry name" value="PEPTIDASE_A1"/>
</dbReference>
<accession>A0ABN9TAH1</accession>
<evidence type="ECO:0000256" key="2">
    <source>
        <dbReference type="ARBA" id="ARBA00022670"/>
    </source>
</evidence>
<dbReference type="InterPro" id="IPR021109">
    <property type="entry name" value="Peptidase_aspartic_dom_sf"/>
</dbReference>
<evidence type="ECO:0000256" key="1">
    <source>
        <dbReference type="ARBA" id="ARBA00007447"/>
    </source>
</evidence>
<keyword evidence="3" id="KW-0064">Aspartyl protease</keyword>
<keyword evidence="7" id="KW-1185">Reference proteome</keyword>
<comment type="similarity">
    <text evidence="1">Belongs to the peptidase A1 family.</text>
</comment>
<dbReference type="Gene3D" id="2.40.70.10">
    <property type="entry name" value="Acid Proteases"/>
    <property type="match status" value="1"/>
</dbReference>
<feature type="domain" description="Peptidase A1" evidence="5">
    <location>
        <begin position="1"/>
        <end position="118"/>
    </location>
</feature>
<name>A0ABN9TAH1_9DINO</name>
<evidence type="ECO:0000256" key="4">
    <source>
        <dbReference type="ARBA" id="ARBA00022801"/>
    </source>
</evidence>
<gene>
    <name evidence="6" type="ORF">PCOR1329_LOCUS37203</name>
</gene>
<proteinExistence type="inferred from homology"/>
<dbReference type="EMBL" id="CAUYUJ010014514">
    <property type="protein sequence ID" value="CAK0842251.1"/>
    <property type="molecule type" value="Genomic_DNA"/>
</dbReference>
<evidence type="ECO:0000259" key="5">
    <source>
        <dbReference type="PROSITE" id="PS51767"/>
    </source>
</evidence>
<comment type="caution">
    <text evidence="6">The sequence shown here is derived from an EMBL/GenBank/DDBJ whole genome shotgun (WGS) entry which is preliminary data.</text>
</comment>
<evidence type="ECO:0000313" key="6">
    <source>
        <dbReference type="EMBL" id="CAK0842251.1"/>
    </source>
</evidence>
<dbReference type="InterPro" id="IPR001969">
    <property type="entry name" value="Aspartic_peptidase_AS"/>
</dbReference>
<evidence type="ECO:0000313" key="7">
    <source>
        <dbReference type="Proteomes" id="UP001189429"/>
    </source>
</evidence>
<dbReference type="InterPro" id="IPR001461">
    <property type="entry name" value="Aspartic_peptidase_A1"/>
</dbReference>
<sequence>MLSLTREFNLISALHESGEICRRQFAFYVAEGGEGSEAALGGVNPDHLDSPMRWVRVVAPEKGHWQVEILGFHVGNTTLELCRHGGCRGVLDTGTSHIAVPAPHQERSFSCCGSVTAD</sequence>
<keyword evidence="2" id="KW-0645">Protease</keyword>
<dbReference type="PANTHER" id="PTHR47966:SF51">
    <property type="entry name" value="BETA-SITE APP-CLEAVING ENZYME, ISOFORM A-RELATED"/>
    <property type="match status" value="1"/>
</dbReference>
<dbReference type="PROSITE" id="PS00141">
    <property type="entry name" value="ASP_PROTEASE"/>
    <property type="match status" value="1"/>
</dbReference>
<dbReference type="PROSITE" id="PS51767">
    <property type="entry name" value="PEPTIDASE_A1"/>
    <property type="match status" value="1"/>
</dbReference>
<dbReference type="Pfam" id="PF00026">
    <property type="entry name" value="Asp"/>
    <property type="match status" value="1"/>
</dbReference>
<reference evidence="6" key="1">
    <citation type="submission" date="2023-10" db="EMBL/GenBank/DDBJ databases">
        <authorList>
            <person name="Chen Y."/>
            <person name="Shah S."/>
            <person name="Dougan E. K."/>
            <person name="Thang M."/>
            <person name="Chan C."/>
        </authorList>
    </citation>
    <scope>NUCLEOTIDE SEQUENCE [LARGE SCALE GENOMIC DNA]</scope>
</reference>
<organism evidence="6 7">
    <name type="scientific">Prorocentrum cordatum</name>
    <dbReference type="NCBI Taxonomy" id="2364126"/>
    <lineage>
        <taxon>Eukaryota</taxon>
        <taxon>Sar</taxon>
        <taxon>Alveolata</taxon>
        <taxon>Dinophyceae</taxon>
        <taxon>Prorocentrales</taxon>
        <taxon>Prorocentraceae</taxon>
        <taxon>Prorocentrum</taxon>
    </lineage>
</organism>
<keyword evidence="4" id="KW-0378">Hydrolase</keyword>